<gene>
    <name evidence="5" type="ORF">H9897_00885</name>
</gene>
<keyword evidence="1" id="KW-0813">Transport</keyword>
<dbReference type="CDD" id="cd03230">
    <property type="entry name" value="ABC_DR_subfamily_A"/>
    <property type="match status" value="1"/>
</dbReference>
<name>A0A9E2NVW1_9BACT</name>
<accession>A0A9E2NVW1</accession>
<keyword evidence="2" id="KW-0547">Nucleotide-binding</keyword>
<evidence type="ECO:0000256" key="1">
    <source>
        <dbReference type="ARBA" id="ARBA00022448"/>
    </source>
</evidence>
<sequence length="340" mass="39158">MNSNILKKIKKHFISYKNYYLSSPKKNALNYKPNPSYILEVINLCKKYKPNSPWIINNLNFHIKKGEFHAFIGGNGAGKTTTIKSIIGAYAKFDGCVYIAGKNNFNKESKKFMGYIPEIAKFPEGMSARNYLISMCEMSGLSHHDSVKYTDKKLKEFNMQRLAKKSPNNFSSGQKKKILLAQALVHNPDLLIMDEPAANLDPIARIEFFNILKKLQKEGKAIFISSHILSELDKFADTCTVLDGGKIVYTGKVESDIPSYVININNKKKDELFNLLKQNNLDFDQLDEFEWVINNFSNLVFLEELKNNEFIFNYFKHKRTLENIYNKYVIKGSIETMKHV</sequence>
<reference evidence="5" key="2">
    <citation type="submission" date="2021-04" db="EMBL/GenBank/DDBJ databases">
        <authorList>
            <person name="Gilroy R."/>
        </authorList>
    </citation>
    <scope>NUCLEOTIDE SEQUENCE</scope>
    <source>
        <strain evidence="5">A5-1222</strain>
    </source>
</reference>
<evidence type="ECO:0000256" key="2">
    <source>
        <dbReference type="ARBA" id="ARBA00022741"/>
    </source>
</evidence>
<organism evidence="5 6">
    <name type="scientific">Candidatus Ureaplasma intestinipullorum</name>
    <dbReference type="NCBI Taxonomy" id="2838770"/>
    <lineage>
        <taxon>Bacteria</taxon>
        <taxon>Bacillati</taxon>
        <taxon>Mycoplasmatota</taxon>
        <taxon>Mycoplasmoidales</taxon>
        <taxon>Mycoplasmoidaceae</taxon>
        <taxon>Ureaplasma</taxon>
    </lineage>
</organism>
<dbReference type="EMBL" id="JAHLFM010000015">
    <property type="protein sequence ID" value="MBU3830706.1"/>
    <property type="molecule type" value="Genomic_DNA"/>
</dbReference>
<dbReference type="Gene3D" id="3.40.50.300">
    <property type="entry name" value="P-loop containing nucleotide triphosphate hydrolases"/>
    <property type="match status" value="1"/>
</dbReference>
<dbReference type="PROSITE" id="PS00211">
    <property type="entry name" value="ABC_TRANSPORTER_1"/>
    <property type="match status" value="1"/>
</dbReference>
<dbReference type="SUPFAM" id="SSF52540">
    <property type="entry name" value="P-loop containing nucleoside triphosphate hydrolases"/>
    <property type="match status" value="1"/>
</dbReference>
<dbReference type="InterPro" id="IPR027417">
    <property type="entry name" value="P-loop_NTPase"/>
</dbReference>
<reference evidence="5" key="1">
    <citation type="journal article" date="2021" name="PeerJ">
        <title>Extensive microbial diversity within the chicken gut microbiome revealed by metagenomics and culture.</title>
        <authorList>
            <person name="Gilroy R."/>
            <person name="Ravi A."/>
            <person name="Getino M."/>
            <person name="Pursley I."/>
            <person name="Horton D.L."/>
            <person name="Alikhan N.F."/>
            <person name="Baker D."/>
            <person name="Gharbi K."/>
            <person name="Hall N."/>
            <person name="Watson M."/>
            <person name="Adriaenssens E.M."/>
            <person name="Foster-Nyarko E."/>
            <person name="Jarju S."/>
            <person name="Secka A."/>
            <person name="Antonio M."/>
            <person name="Oren A."/>
            <person name="Chaudhuri R.R."/>
            <person name="La Ragione R."/>
            <person name="Hildebrand F."/>
            <person name="Pallen M.J."/>
        </authorList>
    </citation>
    <scope>NUCLEOTIDE SEQUENCE</scope>
    <source>
        <strain evidence="5">A5-1222</strain>
    </source>
</reference>
<evidence type="ECO:0000256" key="3">
    <source>
        <dbReference type="ARBA" id="ARBA00022840"/>
    </source>
</evidence>
<dbReference type="InterPro" id="IPR017871">
    <property type="entry name" value="ABC_transporter-like_CS"/>
</dbReference>
<dbReference type="GO" id="GO:0005524">
    <property type="term" value="F:ATP binding"/>
    <property type="evidence" value="ECO:0007669"/>
    <property type="project" value="UniProtKB-KW"/>
</dbReference>
<dbReference type="SMART" id="SM00382">
    <property type="entry name" value="AAA"/>
    <property type="match status" value="1"/>
</dbReference>
<keyword evidence="3 5" id="KW-0067">ATP-binding</keyword>
<dbReference type="AlphaFoldDB" id="A0A9E2NVW1"/>
<dbReference type="InterPro" id="IPR003439">
    <property type="entry name" value="ABC_transporter-like_ATP-bd"/>
</dbReference>
<feature type="domain" description="ABC transporter" evidence="4">
    <location>
        <begin position="39"/>
        <end position="269"/>
    </location>
</feature>
<dbReference type="PANTHER" id="PTHR42939">
    <property type="entry name" value="ABC TRANSPORTER ATP-BINDING PROTEIN ALBC-RELATED"/>
    <property type="match status" value="1"/>
</dbReference>
<evidence type="ECO:0000259" key="4">
    <source>
        <dbReference type="PROSITE" id="PS50893"/>
    </source>
</evidence>
<dbReference type="InterPro" id="IPR051782">
    <property type="entry name" value="ABC_Transporter_VariousFunc"/>
</dbReference>
<dbReference type="PROSITE" id="PS50893">
    <property type="entry name" value="ABC_TRANSPORTER_2"/>
    <property type="match status" value="1"/>
</dbReference>
<comment type="caution">
    <text evidence="5">The sequence shown here is derived from an EMBL/GenBank/DDBJ whole genome shotgun (WGS) entry which is preliminary data.</text>
</comment>
<dbReference type="GO" id="GO:0016887">
    <property type="term" value="F:ATP hydrolysis activity"/>
    <property type="evidence" value="ECO:0007669"/>
    <property type="project" value="InterPro"/>
</dbReference>
<dbReference type="Pfam" id="PF00005">
    <property type="entry name" value="ABC_tran"/>
    <property type="match status" value="1"/>
</dbReference>
<evidence type="ECO:0000313" key="6">
    <source>
        <dbReference type="Proteomes" id="UP000824247"/>
    </source>
</evidence>
<dbReference type="InterPro" id="IPR003593">
    <property type="entry name" value="AAA+_ATPase"/>
</dbReference>
<evidence type="ECO:0000313" key="5">
    <source>
        <dbReference type="EMBL" id="MBU3830706.1"/>
    </source>
</evidence>
<dbReference type="Proteomes" id="UP000824247">
    <property type="component" value="Unassembled WGS sequence"/>
</dbReference>
<protein>
    <submittedName>
        <fullName evidence="5">ABC transporter ATP-binding protein</fullName>
    </submittedName>
</protein>
<dbReference type="PANTHER" id="PTHR42939:SF1">
    <property type="entry name" value="ABC TRANSPORTER ATP-BINDING PROTEIN ALBC-RELATED"/>
    <property type="match status" value="1"/>
</dbReference>
<proteinExistence type="predicted"/>